<dbReference type="CDD" id="cd20303">
    <property type="entry name" value="cupin_ChrR_1"/>
    <property type="match status" value="2"/>
</dbReference>
<dbReference type="Pfam" id="PF12973">
    <property type="entry name" value="Cupin_7"/>
    <property type="match status" value="2"/>
</dbReference>
<proteinExistence type="predicted"/>
<feature type="domain" description="ChrR-like cupin" evidence="1">
    <location>
        <begin position="116"/>
        <end position="214"/>
    </location>
</feature>
<keyword evidence="3" id="KW-1185">Reference proteome</keyword>
<dbReference type="Proteomes" id="UP001143307">
    <property type="component" value="Unassembled WGS sequence"/>
</dbReference>
<reference evidence="2" key="1">
    <citation type="submission" date="2019-02" db="EMBL/GenBank/DDBJ databases">
        <authorList>
            <person name="Li S.-H."/>
        </authorList>
    </citation>
    <scope>NUCLEOTIDE SEQUENCE</scope>
    <source>
        <strain evidence="2">IMCC8485</strain>
    </source>
</reference>
<dbReference type="InterPro" id="IPR014710">
    <property type="entry name" value="RmlC-like_jellyroll"/>
</dbReference>
<dbReference type="Gene3D" id="2.60.120.10">
    <property type="entry name" value="Jelly Rolls"/>
    <property type="match status" value="1"/>
</dbReference>
<gene>
    <name evidence="2" type="ORF">EYC87_03100</name>
</gene>
<accession>A0ABT3SRF9</accession>
<evidence type="ECO:0000259" key="1">
    <source>
        <dbReference type="Pfam" id="PF12973"/>
    </source>
</evidence>
<organism evidence="2 3">
    <name type="scientific">Candidatus Seongchinamella marina</name>
    <dbReference type="NCBI Taxonomy" id="2518990"/>
    <lineage>
        <taxon>Bacteria</taxon>
        <taxon>Pseudomonadati</taxon>
        <taxon>Pseudomonadota</taxon>
        <taxon>Gammaproteobacteria</taxon>
        <taxon>Cellvibrionales</taxon>
        <taxon>Halieaceae</taxon>
        <taxon>Seongchinamella</taxon>
    </lineage>
</organism>
<dbReference type="SUPFAM" id="SSF51182">
    <property type="entry name" value="RmlC-like cupins"/>
    <property type="match status" value="2"/>
</dbReference>
<evidence type="ECO:0000313" key="3">
    <source>
        <dbReference type="Proteomes" id="UP001143307"/>
    </source>
</evidence>
<evidence type="ECO:0000313" key="2">
    <source>
        <dbReference type="EMBL" id="MCX2972577.1"/>
    </source>
</evidence>
<dbReference type="EMBL" id="SHNP01000001">
    <property type="protein sequence ID" value="MCX2972577.1"/>
    <property type="molecule type" value="Genomic_DNA"/>
</dbReference>
<comment type="caution">
    <text evidence="2">The sequence shown here is derived from an EMBL/GenBank/DDBJ whole genome shotgun (WGS) entry which is preliminary data.</text>
</comment>
<dbReference type="InterPro" id="IPR011051">
    <property type="entry name" value="RmlC_Cupin_sf"/>
</dbReference>
<dbReference type="InterPro" id="IPR025979">
    <property type="entry name" value="ChrR-like_cupin_dom"/>
</dbReference>
<protein>
    <submittedName>
        <fullName evidence="2">Cupin</fullName>
    </submittedName>
</protein>
<sequence length="217" mass="24722">MLNMDFSERIAINTRDREWLPSPREGVWRKPLAREEAEQGHATSIVRYDPGSHFHAHDHPLGEEILVLEGFFSDETGDYHAGTYFRNPEGFRHAPFSVEGCVILVKLHQFQPGDTAHVVLDTETSAWRPGQGSLQVMPLHECQGESTALVRWPAGEQFQPHQHFGGEEIYVVSGEFIDEFGRYPAGTWMRSPHLSQHCPYVEQETVIWVKVGHLPLN</sequence>
<feature type="domain" description="ChrR-like cupin" evidence="1">
    <location>
        <begin position="8"/>
        <end position="110"/>
    </location>
</feature>
<name>A0ABT3SRF9_9GAMM</name>